<dbReference type="EMBL" id="JAAGSC010000041">
    <property type="protein sequence ID" value="NDY96064.1"/>
    <property type="molecule type" value="Genomic_DNA"/>
</dbReference>
<dbReference type="Proteomes" id="UP000484885">
    <property type="component" value="Unassembled WGS sequence"/>
</dbReference>
<dbReference type="InterPro" id="IPR007497">
    <property type="entry name" value="SIMPL/DUF541"/>
</dbReference>
<dbReference type="PANTHER" id="PTHR34387">
    <property type="entry name" value="SLR1258 PROTEIN"/>
    <property type="match status" value="1"/>
</dbReference>
<dbReference type="InterPro" id="IPR052022">
    <property type="entry name" value="26kDa_periplasmic_antigen"/>
</dbReference>
<dbReference type="InterPro" id="IPR016907">
    <property type="entry name" value="UCP029033"/>
</dbReference>
<sequence length="235" mass="25642">MDSMNNDRWIPAAVIAIGLVLASIVIGGAVRDFRISDRYVEVKGLAEREVAADLAIWPINYQLAASSLDGLRLAMDQADESVIAFLKLRGFSDDEITRNPPRINDQWIHASGSQRPANRYTAERGLTLKTDRVEATRSALQDAAELVGQGVVLTPGWGQAAQFLFTGLEDIKPEMIAEATADARRAADQFAADSDAGIGPIRSARQGFFSINERDPSTPEVKVVRVVTTIEYILD</sequence>
<protein>
    <submittedName>
        <fullName evidence="2">SIMPL domain-containing protein</fullName>
    </submittedName>
</protein>
<keyword evidence="1" id="KW-0472">Membrane</keyword>
<keyword evidence="3" id="KW-1185">Reference proteome</keyword>
<dbReference type="PIRSF" id="PIRSF029033">
    <property type="entry name" value="UCP029033"/>
    <property type="match status" value="1"/>
</dbReference>
<comment type="caution">
    <text evidence="2">The sequence shown here is derived from an EMBL/GenBank/DDBJ whole genome shotgun (WGS) entry which is preliminary data.</text>
</comment>
<feature type="transmembrane region" description="Helical" evidence="1">
    <location>
        <begin position="12"/>
        <end position="30"/>
    </location>
</feature>
<proteinExistence type="predicted"/>
<reference evidence="2 3" key="1">
    <citation type="submission" date="2020-02" db="EMBL/GenBank/DDBJ databases">
        <authorList>
            <person name="Zhang X.-Y."/>
        </authorList>
    </citation>
    <scope>NUCLEOTIDE SEQUENCE [LARGE SCALE GENOMIC DNA]</scope>
    <source>
        <strain evidence="2 3">C33</strain>
    </source>
</reference>
<gene>
    <name evidence="2" type="ORF">G3I74_10010</name>
</gene>
<accession>A0A845V015</accession>
<dbReference type="AlphaFoldDB" id="A0A845V015"/>
<organism evidence="2 3">
    <name type="scientific">Wenzhouxiangella limi</name>
    <dbReference type="NCBI Taxonomy" id="2707351"/>
    <lineage>
        <taxon>Bacteria</taxon>
        <taxon>Pseudomonadati</taxon>
        <taxon>Pseudomonadota</taxon>
        <taxon>Gammaproteobacteria</taxon>
        <taxon>Chromatiales</taxon>
        <taxon>Wenzhouxiangellaceae</taxon>
        <taxon>Wenzhouxiangella</taxon>
    </lineage>
</organism>
<keyword evidence="1" id="KW-1133">Transmembrane helix</keyword>
<name>A0A845V015_9GAMM</name>
<evidence type="ECO:0000313" key="2">
    <source>
        <dbReference type="EMBL" id="NDY96064.1"/>
    </source>
</evidence>
<evidence type="ECO:0000313" key="3">
    <source>
        <dbReference type="Proteomes" id="UP000484885"/>
    </source>
</evidence>
<dbReference type="PANTHER" id="PTHR34387:SF2">
    <property type="entry name" value="SLR1258 PROTEIN"/>
    <property type="match status" value="1"/>
</dbReference>
<dbReference type="GO" id="GO:0006974">
    <property type="term" value="P:DNA damage response"/>
    <property type="evidence" value="ECO:0007669"/>
    <property type="project" value="TreeGrafter"/>
</dbReference>
<dbReference type="Pfam" id="PF04402">
    <property type="entry name" value="SIMPL"/>
    <property type="match status" value="1"/>
</dbReference>
<keyword evidence="1" id="KW-0812">Transmembrane</keyword>
<evidence type="ECO:0000256" key="1">
    <source>
        <dbReference type="SAM" id="Phobius"/>
    </source>
</evidence>